<dbReference type="PANTHER" id="PTHR47070:SF2">
    <property type="entry name" value="OS06G0206100 PROTEIN"/>
    <property type="match status" value="1"/>
</dbReference>
<accession>A0ABR2LJX1</accession>
<dbReference type="EMBL" id="JBBWWR010000018">
    <property type="protein sequence ID" value="KAK8943432.1"/>
    <property type="molecule type" value="Genomic_DNA"/>
</dbReference>
<proteinExistence type="predicted"/>
<comment type="caution">
    <text evidence="2">The sequence shown here is derived from an EMBL/GenBank/DDBJ whole genome shotgun (WGS) entry which is preliminary data.</text>
</comment>
<keyword evidence="3" id="KW-1185">Reference proteome</keyword>
<feature type="region of interest" description="Disordered" evidence="1">
    <location>
        <begin position="563"/>
        <end position="582"/>
    </location>
</feature>
<evidence type="ECO:0000313" key="3">
    <source>
        <dbReference type="Proteomes" id="UP001412067"/>
    </source>
</evidence>
<feature type="compositionally biased region" description="Polar residues" evidence="1">
    <location>
        <begin position="564"/>
        <end position="582"/>
    </location>
</feature>
<organism evidence="2 3">
    <name type="scientific">Platanthera guangdongensis</name>
    <dbReference type="NCBI Taxonomy" id="2320717"/>
    <lineage>
        <taxon>Eukaryota</taxon>
        <taxon>Viridiplantae</taxon>
        <taxon>Streptophyta</taxon>
        <taxon>Embryophyta</taxon>
        <taxon>Tracheophyta</taxon>
        <taxon>Spermatophyta</taxon>
        <taxon>Magnoliopsida</taxon>
        <taxon>Liliopsida</taxon>
        <taxon>Asparagales</taxon>
        <taxon>Orchidaceae</taxon>
        <taxon>Orchidoideae</taxon>
        <taxon>Orchideae</taxon>
        <taxon>Orchidinae</taxon>
        <taxon>Platanthera</taxon>
    </lineage>
</organism>
<evidence type="ECO:0000313" key="2">
    <source>
        <dbReference type="EMBL" id="KAK8943432.1"/>
    </source>
</evidence>
<protein>
    <submittedName>
        <fullName evidence="2">Uncharacterized protein</fullName>
    </submittedName>
</protein>
<gene>
    <name evidence="2" type="ORF">KSP40_PGU003210</name>
</gene>
<evidence type="ECO:0000256" key="1">
    <source>
        <dbReference type="SAM" id="MobiDB-lite"/>
    </source>
</evidence>
<name>A0ABR2LJX1_9ASPA</name>
<sequence length="628" mass="68690">MRRHPLCVPTIVSHRWKAVASGRMHLKSQDGMDIDRCWGTGRPLVGEVKWNQCELVTHLDGILEGGLDPGPGTEIEGNKFLTWTEFRLKNWPLEMAPAYKVGGAPLQKLLRAQTTKRVPLVNSFSVPGSSLREFNFPFLVNRRKCLISIFQFRAGSRSCHWPAAQNTRVVTQKYCIVKDNRSNQNLDSGIKLNAAQNSDVDIKQVIVCVADSIAPIYSKGGNNYLLPCSSPVGNYHLGFRKPSEKVSTAPLALADSFAASNLLLADCPCFGLLTADCGLLFAVVPQFAACVPDLCGLRFALLVVRSASCRCASSVHLLAALVNRTSWLLVLLPDQEMETLYIFSVHRNRCNTSPSRNSCKKYPDSPPNLASVLSGALWRSGRSRGISPEARRRSGRDQVSVGWICRCHRRVEGRSPPPLSTRNVINENDLTNRNYGDLEAFPSLQDQFDSHEKLPSECKTGDGQLIPVQKLADSSLCSEVNGATENNKDVYSSRPTSATMAIGMYSASDPVHVPSADLRSAGPIGAARRQVGVVGSQRQTYIHPSTRTSVANDQFSIHIPVNDLSPSTESSGHRVSTPKSGSFCTISASEPTMYSISISRGGFSGTRPSSRPNQQIMAHQKGYIFLSM</sequence>
<reference evidence="2 3" key="1">
    <citation type="journal article" date="2022" name="Nat. Plants">
        <title>Genomes of leafy and leafless Platanthera orchids illuminate the evolution of mycoheterotrophy.</title>
        <authorList>
            <person name="Li M.H."/>
            <person name="Liu K.W."/>
            <person name="Li Z."/>
            <person name="Lu H.C."/>
            <person name="Ye Q.L."/>
            <person name="Zhang D."/>
            <person name="Wang J.Y."/>
            <person name="Li Y.F."/>
            <person name="Zhong Z.M."/>
            <person name="Liu X."/>
            <person name="Yu X."/>
            <person name="Liu D.K."/>
            <person name="Tu X.D."/>
            <person name="Liu B."/>
            <person name="Hao Y."/>
            <person name="Liao X.Y."/>
            <person name="Jiang Y.T."/>
            <person name="Sun W.H."/>
            <person name="Chen J."/>
            <person name="Chen Y.Q."/>
            <person name="Ai Y."/>
            <person name="Zhai J.W."/>
            <person name="Wu S.S."/>
            <person name="Zhou Z."/>
            <person name="Hsiao Y.Y."/>
            <person name="Wu W.L."/>
            <person name="Chen Y.Y."/>
            <person name="Lin Y.F."/>
            <person name="Hsu J.L."/>
            <person name="Li C.Y."/>
            <person name="Wang Z.W."/>
            <person name="Zhao X."/>
            <person name="Zhong W.Y."/>
            <person name="Ma X.K."/>
            <person name="Ma L."/>
            <person name="Huang J."/>
            <person name="Chen G.Z."/>
            <person name="Huang M.Z."/>
            <person name="Huang L."/>
            <person name="Peng D.H."/>
            <person name="Luo Y.B."/>
            <person name="Zou S.Q."/>
            <person name="Chen S.P."/>
            <person name="Lan S."/>
            <person name="Tsai W.C."/>
            <person name="Van de Peer Y."/>
            <person name="Liu Z.J."/>
        </authorList>
    </citation>
    <scope>NUCLEOTIDE SEQUENCE [LARGE SCALE GENOMIC DNA]</scope>
    <source>
        <strain evidence="2">Lor288</strain>
    </source>
</reference>
<dbReference type="PANTHER" id="PTHR47070">
    <property type="entry name" value="HYDROXYPROLINE-RICH GLYCOPROTEIN-LIKE"/>
    <property type="match status" value="1"/>
</dbReference>
<dbReference type="Proteomes" id="UP001412067">
    <property type="component" value="Unassembled WGS sequence"/>
</dbReference>